<protein>
    <recommendedName>
        <fullName evidence="1">DOD-type homing endonuclease domain-containing protein</fullName>
    </recommendedName>
</protein>
<reference evidence="2 3" key="1">
    <citation type="journal article" date="2016" name="Nat. Commun.">
        <title>Thousands of microbial genomes shed light on interconnected biogeochemical processes in an aquifer system.</title>
        <authorList>
            <person name="Anantharaman K."/>
            <person name="Brown C.T."/>
            <person name="Hug L.A."/>
            <person name="Sharon I."/>
            <person name="Castelle C.J."/>
            <person name="Probst A.J."/>
            <person name="Thomas B.C."/>
            <person name="Singh A."/>
            <person name="Wilkins M.J."/>
            <person name="Karaoz U."/>
            <person name="Brodie E.L."/>
            <person name="Williams K.H."/>
            <person name="Hubbard S.S."/>
            <person name="Banfield J.F."/>
        </authorList>
    </citation>
    <scope>NUCLEOTIDE SEQUENCE [LARGE SCALE GENOMIC DNA]</scope>
</reference>
<comment type="caution">
    <text evidence="2">The sequence shown here is derived from an EMBL/GenBank/DDBJ whole genome shotgun (WGS) entry which is preliminary data.</text>
</comment>
<proteinExistence type="predicted"/>
<dbReference type="STRING" id="1817722.A2703_01255"/>
<dbReference type="Pfam" id="PF14528">
    <property type="entry name" value="LAGLIDADG_3"/>
    <property type="match status" value="1"/>
</dbReference>
<evidence type="ECO:0000259" key="1">
    <source>
        <dbReference type="PROSITE" id="PS50819"/>
    </source>
</evidence>
<dbReference type="InterPro" id="IPR027434">
    <property type="entry name" value="Homing_endonucl"/>
</dbReference>
<dbReference type="EMBL" id="MFAG01000041">
    <property type="protein sequence ID" value="OGD71047.1"/>
    <property type="molecule type" value="Genomic_DNA"/>
</dbReference>
<dbReference type="InterPro" id="IPR004860">
    <property type="entry name" value="LAGLIDADG_dom"/>
</dbReference>
<dbReference type="InterPro" id="IPR004042">
    <property type="entry name" value="Intein_endonuc_central"/>
</dbReference>
<name>A0A1F5EUH6_9BACT</name>
<dbReference type="Proteomes" id="UP000177979">
    <property type="component" value="Unassembled WGS sequence"/>
</dbReference>
<feature type="domain" description="DOD-type homing endonuclease" evidence="1">
    <location>
        <begin position="52"/>
        <end position="200"/>
    </location>
</feature>
<sequence>MDNRFGGLDGRRKGGVVSQLRRKLNPQLYKERGCNIAIESLRPKNSNKLAEIVGVILGDGGMTYNQLRITLNSEKDFDYAIYVGNVLGKLFGVRVGKFKRKDSKCIVLYISGVNIIKCLCNSGLSLGNKVKLQVGVPEWISKNLTYSRWCLRGLMDTDGGVFLDKYTVNGKQYCYKKVCFTNKSMPLIDFVYKTLIKFGFHPQTYSDNKVWLYSYKEVDRYLLEIGSSNQRLNKFKSK</sequence>
<dbReference type="GO" id="GO:0004519">
    <property type="term" value="F:endonuclease activity"/>
    <property type="evidence" value="ECO:0007669"/>
    <property type="project" value="InterPro"/>
</dbReference>
<evidence type="ECO:0000313" key="3">
    <source>
        <dbReference type="Proteomes" id="UP000177979"/>
    </source>
</evidence>
<evidence type="ECO:0000313" key="2">
    <source>
        <dbReference type="EMBL" id="OGD71047.1"/>
    </source>
</evidence>
<dbReference type="PROSITE" id="PS50819">
    <property type="entry name" value="INTEIN_ENDONUCLEASE"/>
    <property type="match status" value="1"/>
</dbReference>
<dbReference type="Gene3D" id="3.10.28.10">
    <property type="entry name" value="Homing endonucleases"/>
    <property type="match status" value="1"/>
</dbReference>
<gene>
    <name evidence="2" type="ORF">A2703_01255</name>
</gene>
<dbReference type="AlphaFoldDB" id="A0A1F5EUH6"/>
<dbReference type="SUPFAM" id="SSF55608">
    <property type="entry name" value="Homing endonucleases"/>
    <property type="match status" value="1"/>
</dbReference>
<organism evidence="2 3">
    <name type="scientific">Candidatus Collierbacteria bacterium RIFCSPHIGHO2_01_FULL_50_25</name>
    <dbReference type="NCBI Taxonomy" id="1817722"/>
    <lineage>
        <taxon>Bacteria</taxon>
        <taxon>Candidatus Collieribacteriota</taxon>
    </lineage>
</organism>
<accession>A0A1F5EUH6</accession>